<keyword evidence="2" id="KW-1185">Reference proteome</keyword>
<dbReference type="EMBL" id="CP096973">
    <property type="protein sequence ID" value="UYO73870.1"/>
    <property type="molecule type" value="Genomic_DNA"/>
</dbReference>
<dbReference type="KEGG" id="hqn:M0220_13430"/>
<gene>
    <name evidence="1" type="ORF">M0220_13430</name>
</gene>
<organism evidence="1 2">
    <name type="scientific">Halomonas qinghailakensis</name>
    <dbReference type="NCBI Taxonomy" id="2937790"/>
    <lineage>
        <taxon>Bacteria</taxon>
        <taxon>Pseudomonadati</taxon>
        <taxon>Pseudomonadota</taxon>
        <taxon>Gammaproteobacteria</taxon>
        <taxon>Oceanospirillales</taxon>
        <taxon>Halomonadaceae</taxon>
        <taxon>Halomonas</taxon>
    </lineage>
</organism>
<reference evidence="1" key="1">
    <citation type="submission" date="2022-05" db="EMBL/GenBank/DDBJ databases">
        <title>Complete sequence of a novel PHA-producing Halomonas strain.</title>
        <authorList>
            <person name="Zheng Z."/>
        </authorList>
    </citation>
    <scope>NUCLEOTIDE SEQUENCE</scope>
    <source>
        <strain evidence="1">ZZQ-149</strain>
    </source>
</reference>
<dbReference type="AlphaFoldDB" id="A0AA46TNZ7"/>
<dbReference type="RefSeq" id="WP_264017906.1">
    <property type="nucleotide sequence ID" value="NZ_CP096973.1"/>
</dbReference>
<dbReference type="Proteomes" id="UP001164935">
    <property type="component" value="Chromosome"/>
</dbReference>
<sequence>MAATDCHSRMPAVLSFPHARRPVIPACLPLCHSRVLLAGIQFDVSTLASAGKVKVKVDSRLPHSGMTGVGLSGMTVVGLSGMTVPCCPVIPTCLPSCHSRVLLAGIQFDVSTLASAGKVKVDSRLPHSGMTVPCCPVVPACP</sequence>
<accession>A0AA46TNZ7</accession>
<protein>
    <submittedName>
        <fullName evidence="1">Uncharacterized protein</fullName>
    </submittedName>
</protein>
<proteinExistence type="predicted"/>
<evidence type="ECO:0000313" key="2">
    <source>
        <dbReference type="Proteomes" id="UP001164935"/>
    </source>
</evidence>
<evidence type="ECO:0000313" key="1">
    <source>
        <dbReference type="EMBL" id="UYO73870.1"/>
    </source>
</evidence>
<name>A0AA46TNZ7_9GAMM</name>